<protein>
    <submittedName>
        <fullName evidence="3">Uncharacterized protein</fullName>
    </submittedName>
</protein>
<keyword evidence="2" id="KW-1133">Transmembrane helix</keyword>
<reference evidence="3" key="1">
    <citation type="journal article" date="2021" name="Proc. Natl. Acad. Sci. U.S.A.">
        <title>A Catalog of Tens of Thousands of Viruses from Human Metagenomes Reveals Hidden Associations with Chronic Diseases.</title>
        <authorList>
            <person name="Tisza M.J."/>
            <person name="Buck C.B."/>
        </authorList>
    </citation>
    <scope>NUCLEOTIDE SEQUENCE</scope>
    <source>
        <strain evidence="3">CtByu2</strain>
    </source>
</reference>
<evidence type="ECO:0000256" key="2">
    <source>
        <dbReference type="SAM" id="Phobius"/>
    </source>
</evidence>
<evidence type="ECO:0000313" key="3">
    <source>
        <dbReference type="EMBL" id="DAF47674.1"/>
    </source>
</evidence>
<keyword evidence="2" id="KW-0472">Membrane</keyword>
<keyword evidence="1" id="KW-0175">Coiled coil</keyword>
<accession>A0A8S5SAF4</accession>
<feature type="coiled-coil region" evidence="1">
    <location>
        <begin position="34"/>
        <end position="68"/>
    </location>
</feature>
<name>A0A8S5SAF4_9CAUD</name>
<feature type="transmembrane region" description="Helical" evidence="2">
    <location>
        <begin position="93"/>
        <end position="113"/>
    </location>
</feature>
<proteinExistence type="predicted"/>
<sequence length="123" mass="13829">MGDDIAENLELMCDRDNPQDKKILLLARLMQGRFETLSNNQEELKKSLEHTNKKLDRILDTIEQYESAAENCPVSKSKDAIETLILFFRYPKLSFILIIGIAALLGGLVSNGFTDMIKALLGV</sequence>
<evidence type="ECO:0000256" key="1">
    <source>
        <dbReference type="SAM" id="Coils"/>
    </source>
</evidence>
<organism evidence="3">
    <name type="scientific">Myoviridae sp. ctByu2</name>
    <dbReference type="NCBI Taxonomy" id="2827668"/>
    <lineage>
        <taxon>Viruses</taxon>
        <taxon>Duplodnaviria</taxon>
        <taxon>Heunggongvirae</taxon>
        <taxon>Uroviricota</taxon>
        <taxon>Caudoviricetes</taxon>
    </lineage>
</organism>
<dbReference type="EMBL" id="BK032557">
    <property type="protein sequence ID" value="DAF47674.1"/>
    <property type="molecule type" value="Genomic_DNA"/>
</dbReference>
<keyword evidence="2" id="KW-0812">Transmembrane</keyword>